<feature type="transmembrane region" description="Helical" evidence="4">
    <location>
        <begin position="281"/>
        <end position="300"/>
    </location>
</feature>
<comment type="caution">
    <text evidence="6">The sequence shown here is derived from an EMBL/GenBank/DDBJ whole genome shotgun (WGS) entry which is preliminary data.</text>
</comment>
<dbReference type="InterPro" id="IPR011701">
    <property type="entry name" value="MFS"/>
</dbReference>
<feature type="transmembrane region" description="Helical" evidence="4">
    <location>
        <begin position="246"/>
        <end position="269"/>
    </location>
</feature>
<evidence type="ECO:0000256" key="2">
    <source>
        <dbReference type="ARBA" id="ARBA00022989"/>
    </source>
</evidence>
<feature type="transmembrane region" description="Helical" evidence="4">
    <location>
        <begin position="399"/>
        <end position="421"/>
    </location>
</feature>
<feature type="transmembrane region" description="Helical" evidence="4">
    <location>
        <begin position="58"/>
        <end position="78"/>
    </location>
</feature>
<sequence length="431" mass="45556">MDTSRRAGWAQRIPFYYGWVVFAVVVGTSFTSRPLMSVAVLSVFVVPMTEAFGWSRGLFAGAVSLGGVCAVFISPFVGRWVDKYGAGVMIGATSAVAGVCAIGLSIVRQAWGFYALYVPGRMVFASPLELATSTALSNWFMRRRALVLALFGVSQGIGLAIMPVVAQWMISVSNWQVAWTALGLYTLAAGILPALMFMVRRPEDMGLDLDPLPNRDVASETPARQADVQLKPEVQFTLEQALQTRAFWVLAGFSAVGFMAQAGVSLHHVSHYIHIGLPGPSAAIMASVFAFAQVPAGFLWSGITQDTPIRVALALAGLFVAMGAAGTAFSTSTWNGVISAGFLGTGVGGLHLLLRLAWAEYYGRHHLGAIRGVTLPVQIGGQAVGPVMAGAVFDYTDSYMGAFLFFAAAVLIGSFLIITAVPPEADPSSSG</sequence>
<feature type="domain" description="Major facilitator superfamily (MFS) profile" evidence="5">
    <location>
        <begin position="20"/>
        <end position="425"/>
    </location>
</feature>
<feature type="transmembrane region" description="Helical" evidence="4">
    <location>
        <begin position="312"/>
        <end position="331"/>
    </location>
</feature>
<dbReference type="Gene3D" id="1.20.1250.20">
    <property type="entry name" value="MFS general substrate transporter like domains"/>
    <property type="match status" value="2"/>
</dbReference>
<gene>
    <name evidence="6" type="ORF">ETSY1_29075</name>
</gene>
<dbReference type="InterPro" id="IPR020846">
    <property type="entry name" value="MFS_dom"/>
</dbReference>
<feature type="transmembrane region" description="Helical" evidence="4">
    <location>
        <begin position="176"/>
        <end position="199"/>
    </location>
</feature>
<protein>
    <recommendedName>
        <fullName evidence="5">Major facilitator superfamily (MFS) profile domain-containing protein</fullName>
    </recommendedName>
</protein>
<reference evidence="6 7" key="1">
    <citation type="journal article" date="2014" name="Nature">
        <title>An environmental bacterial taxon with a large and distinct metabolic repertoire.</title>
        <authorList>
            <person name="Wilson M.C."/>
            <person name="Mori T."/>
            <person name="Ruckert C."/>
            <person name="Uria A.R."/>
            <person name="Helf M.J."/>
            <person name="Takada K."/>
            <person name="Gernert C."/>
            <person name="Steffens U.A."/>
            <person name="Heycke N."/>
            <person name="Schmitt S."/>
            <person name="Rinke C."/>
            <person name="Helfrich E.J."/>
            <person name="Brachmann A.O."/>
            <person name="Gurgui C."/>
            <person name="Wakimoto T."/>
            <person name="Kracht M."/>
            <person name="Crusemann M."/>
            <person name="Hentschel U."/>
            <person name="Abe I."/>
            <person name="Matsunaga S."/>
            <person name="Kalinowski J."/>
            <person name="Takeyama H."/>
            <person name="Piel J."/>
        </authorList>
    </citation>
    <scope>NUCLEOTIDE SEQUENCE [LARGE SCALE GENOMIC DNA]</scope>
    <source>
        <strain evidence="7">TSY1</strain>
    </source>
</reference>
<dbReference type="SUPFAM" id="SSF103473">
    <property type="entry name" value="MFS general substrate transporter"/>
    <property type="match status" value="1"/>
</dbReference>
<keyword evidence="7" id="KW-1185">Reference proteome</keyword>
<keyword evidence="1 4" id="KW-0812">Transmembrane</keyword>
<keyword evidence="3 4" id="KW-0472">Membrane</keyword>
<feature type="transmembrane region" description="Helical" evidence="4">
    <location>
        <begin position="16"/>
        <end position="46"/>
    </location>
</feature>
<dbReference type="Pfam" id="PF07690">
    <property type="entry name" value="MFS_1"/>
    <property type="match status" value="1"/>
</dbReference>
<feature type="transmembrane region" description="Helical" evidence="4">
    <location>
        <begin position="337"/>
        <end position="358"/>
    </location>
</feature>
<dbReference type="PANTHER" id="PTHR11360:SF290">
    <property type="entry name" value="MONOCARBOXYLATE MFS PERMEASE"/>
    <property type="match status" value="1"/>
</dbReference>
<evidence type="ECO:0000256" key="4">
    <source>
        <dbReference type="SAM" id="Phobius"/>
    </source>
</evidence>
<keyword evidence="2 4" id="KW-1133">Transmembrane helix</keyword>
<dbReference type="GO" id="GO:0022857">
    <property type="term" value="F:transmembrane transporter activity"/>
    <property type="evidence" value="ECO:0007669"/>
    <property type="project" value="InterPro"/>
</dbReference>
<feature type="transmembrane region" description="Helical" evidence="4">
    <location>
        <begin position="145"/>
        <end position="170"/>
    </location>
</feature>
<evidence type="ECO:0000256" key="3">
    <source>
        <dbReference type="ARBA" id="ARBA00023136"/>
    </source>
</evidence>
<feature type="transmembrane region" description="Helical" evidence="4">
    <location>
        <begin position="84"/>
        <end position="107"/>
    </location>
</feature>
<dbReference type="InterPro" id="IPR050327">
    <property type="entry name" value="Proton-linked_MCT"/>
</dbReference>
<dbReference type="HOGENOM" id="CLU_001265_59_9_7"/>
<dbReference type="Proteomes" id="UP000019141">
    <property type="component" value="Unassembled WGS sequence"/>
</dbReference>
<evidence type="ECO:0000259" key="5">
    <source>
        <dbReference type="PROSITE" id="PS50850"/>
    </source>
</evidence>
<dbReference type="PANTHER" id="PTHR11360">
    <property type="entry name" value="MONOCARBOXYLATE TRANSPORTER"/>
    <property type="match status" value="1"/>
</dbReference>
<dbReference type="AlphaFoldDB" id="W4LCW7"/>
<dbReference type="InterPro" id="IPR036259">
    <property type="entry name" value="MFS_trans_sf"/>
</dbReference>
<proteinExistence type="predicted"/>
<evidence type="ECO:0000256" key="1">
    <source>
        <dbReference type="ARBA" id="ARBA00022692"/>
    </source>
</evidence>
<dbReference type="EMBL" id="AZHW01000868">
    <property type="protein sequence ID" value="ETW95817.1"/>
    <property type="molecule type" value="Genomic_DNA"/>
</dbReference>
<evidence type="ECO:0000313" key="7">
    <source>
        <dbReference type="Proteomes" id="UP000019141"/>
    </source>
</evidence>
<accession>W4LCW7</accession>
<dbReference type="PROSITE" id="PS50850">
    <property type="entry name" value="MFS"/>
    <property type="match status" value="1"/>
</dbReference>
<organism evidence="6 7">
    <name type="scientific">Entotheonella factor</name>
    <dbReference type="NCBI Taxonomy" id="1429438"/>
    <lineage>
        <taxon>Bacteria</taxon>
        <taxon>Pseudomonadati</taxon>
        <taxon>Nitrospinota/Tectimicrobiota group</taxon>
        <taxon>Candidatus Tectimicrobiota</taxon>
        <taxon>Candidatus Entotheonellia</taxon>
        <taxon>Candidatus Entotheonellales</taxon>
        <taxon>Candidatus Entotheonellaceae</taxon>
        <taxon>Candidatus Entotheonella</taxon>
    </lineage>
</organism>
<evidence type="ECO:0000313" key="6">
    <source>
        <dbReference type="EMBL" id="ETW95817.1"/>
    </source>
</evidence>
<name>W4LCW7_ENTF1</name>